<name>A0A7U9TIS8_9MOLU</name>
<accession>A0A7U9TIS8</accession>
<protein>
    <submittedName>
        <fullName evidence="1">Uncharacterized protein</fullName>
    </submittedName>
</protein>
<evidence type="ECO:0000313" key="2">
    <source>
        <dbReference type="Proteomes" id="UP000620133"/>
    </source>
</evidence>
<organism evidence="1 2">
    <name type="scientific">Mariniplasma anaerobium</name>
    <dbReference type="NCBI Taxonomy" id="2735436"/>
    <lineage>
        <taxon>Bacteria</taxon>
        <taxon>Bacillati</taxon>
        <taxon>Mycoplasmatota</taxon>
        <taxon>Mollicutes</taxon>
        <taxon>Acholeplasmatales</taxon>
        <taxon>Acholeplasmataceae</taxon>
        <taxon>Mariniplasma</taxon>
    </lineage>
</organism>
<dbReference type="KEGG" id="manr:MPAN_004680"/>
<keyword evidence="2" id="KW-1185">Reference proteome</keyword>
<dbReference type="EMBL" id="AP024412">
    <property type="protein sequence ID" value="BCR35575.1"/>
    <property type="molecule type" value="Genomic_DNA"/>
</dbReference>
<dbReference type="Proteomes" id="UP000620133">
    <property type="component" value="Chromosome"/>
</dbReference>
<evidence type="ECO:0000313" key="1">
    <source>
        <dbReference type="EMBL" id="BCR35575.1"/>
    </source>
</evidence>
<sequence>MNLFKNKKAIGLPMVLGIIVFVIGITTALMSFIMFQSSLVQIDIDQTEDYQNAVTSVNAAVQIIAREENLETDFLQSLETYFNVDITAMNSGVYSITSMIDTSNQVISYMTGSAGNSNIVDSLFSKTGGETDFSLSPLITPTTMISTFLPDYISQSFPWITPETGFTSFGQLMDYVEDLAKANSGFQYKKPKDLEDQWNPTAWWNWYVDGDVDIDKEKRGPIKNLTVPEGQILFINGDLTMNEGSTIYGNVVINGDLKIKDKGNSIQSVLGTIYVNGDVEIEGNLLLGTIEHPTFIFAEGDIKVDKADGVGYFLCDEFDSKNNSDITGGVYVTEKADLPTGGITANTSIDSSMLYDFAIPSTIETETPDQGTGTTFVYTFPKLT</sequence>
<proteinExistence type="predicted"/>
<dbReference type="RefSeq" id="WP_176238422.1">
    <property type="nucleotide sequence ID" value="NZ_AP024412.1"/>
</dbReference>
<gene>
    <name evidence="1" type="ORF">MPAN_004680</name>
</gene>
<reference evidence="1" key="1">
    <citation type="submission" date="2021-01" db="EMBL/GenBank/DDBJ databases">
        <title>Draft genome sequence of Acholeplasmataceae bacterium strain Mahy22.</title>
        <authorList>
            <person name="Watanabe M."/>
            <person name="Kojima H."/>
            <person name="Fukui M."/>
        </authorList>
    </citation>
    <scope>NUCLEOTIDE SEQUENCE</scope>
    <source>
        <strain evidence="1">Mahy22</strain>
    </source>
</reference>
<dbReference type="AlphaFoldDB" id="A0A7U9TIS8"/>